<keyword evidence="1 7" id="KW-0808">Transferase</keyword>
<evidence type="ECO:0000313" key="9">
    <source>
        <dbReference type="EMBL" id="ADV81823.1"/>
    </source>
</evidence>
<dbReference type="GO" id="GO:0008773">
    <property type="term" value="F:[protein-PII] uridylyltransferase activity"/>
    <property type="evidence" value="ECO:0007669"/>
    <property type="project" value="UniProtKB-UniRule"/>
</dbReference>
<keyword evidence="4 7" id="KW-0378">Hydrolase</keyword>
<comment type="catalytic activity">
    <reaction evidence="7">
        <text>[protein-PII]-L-tyrosine + UTP = [protein-PII]-uridylyl-L-tyrosine + diphosphate</text>
        <dbReference type="Rhea" id="RHEA:13673"/>
        <dbReference type="Rhea" id="RHEA-COMP:12147"/>
        <dbReference type="Rhea" id="RHEA-COMP:12148"/>
        <dbReference type="ChEBI" id="CHEBI:33019"/>
        <dbReference type="ChEBI" id="CHEBI:46398"/>
        <dbReference type="ChEBI" id="CHEBI:46858"/>
        <dbReference type="ChEBI" id="CHEBI:90602"/>
        <dbReference type="EC" id="2.7.7.59"/>
    </reaction>
</comment>
<dbReference type="GO" id="GO:0006808">
    <property type="term" value="P:regulation of nitrogen utilization"/>
    <property type="evidence" value="ECO:0007669"/>
    <property type="project" value="UniProtKB-UniRule"/>
</dbReference>
<evidence type="ECO:0000256" key="4">
    <source>
        <dbReference type="ARBA" id="ARBA00022801"/>
    </source>
</evidence>
<dbReference type="PROSITE" id="PS51671">
    <property type="entry name" value="ACT"/>
    <property type="match status" value="2"/>
</dbReference>
<dbReference type="RefSeq" id="WP_013567556.1">
    <property type="nucleotide sequence ID" value="NC_014963.1"/>
</dbReference>
<evidence type="ECO:0000256" key="2">
    <source>
        <dbReference type="ARBA" id="ARBA00022695"/>
    </source>
</evidence>
<dbReference type="Proteomes" id="UP000006844">
    <property type="component" value="Chromosome"/>
</dbReference>
<dbReference type="PANTHER" id="PTHR47320">
    <property type="entry name" value="BIFUNCTIONAL URIDYLYLTRANSFERASE/URIDYLYL-REMOVING ENZYME"/>
    <property type="match status" value="1"/>
</dbReference>
<dbReference type="SUPFAM" id="SSF55021">
    <property type="entry name" value="ACT-like"/>
    <property type="match status" value="2"/>
</dbReference>
<proteinExistence type="inferred from homology"/>
<dbReference type="InterPro" id="IPR006674">
    <property type="entry name" value="HD_domain"/>
</dbReference>
<keyword evidence="3" id="KW-0677">Repeat</keyword>
<dbReference type="STRING" id="401053.AciPR4_0990"/>
<dbReference type="InterPro" id="IPR005105">
    <property type="entry name" value="GlnD_Uridyltrans_N"/>
</dbReference>
<keyword evidence="6 7" id="KW-0511">Multifunctional enzyme</keyword>
<dbReference type="SUPFAM" id="SSF81301">
    <property type="entry name" value="Nucleotidyltransferase"/>
    <property type="match status" value="1"/>
</dbReference>
<comment type="catalytic activity">
    <reaction evidence="7">
        <text>[protein-PII]-uridylyl-L-tyrosine + H2O = [protein-PII]-L-tyrosine + UMP + H(+)</text>
        <dbReference type="Rhea" id="RHEA:48600"/>
        <dbReference type="Rhea" id="RHEA-COMP:12147"/>
        <dbReference type="Rhea" id="RHEA-COMP:12148"/>
        <dbReference type="ChEBI" id="CHEBI:15377"/>
        <dbReference type="ChEBI" id="CHEBI:15378"/>
        <dbReference type="ChEBI" id="CHEBI:46858"/>
        <dbReference type="ChEBI" id="CHEBI:57865"/>
        <dbReference type="ChEBI" id="CHEBI:90602"/>
    </reaction>
</comment>
<dbReference type="PANTHER" id="PTHR47320:SF1">
    <property type="entry name" value="BIFUNCTIONAL URIDYLYLTRANSFERASE_URIDYLYL-REMOVING ENZYME"/>
    <property type="match status" value="1"/>
</dbReference>
<accession>E8V8C0</accession>
<comment type="domain">
    <text evidence="7">Has four distinct domains: an N-terminal nucleotidyltransferase (NT) domain responsible for UTase activity, a central HD domain that encodes UR activity, and two C-terminal ACT domains that seem to have a role in glutamine sensing.</text>
</comment>
<comment type="function">
    <text evidence="7">Modifies, by uridylylation and deuridylylation, the PII regulatory proteins (GlnB and homologs), in response to the nitrogen status of the cell that GlnD senses through the glutamine level. Under low glutamine levels, catalyzes the conversion of the PII proteins and UTP to PII-UMP and PPi, while under higher glutamine levels, GlnD hydrolyzes PII-UMP to PII and UMP (deuridylylation). Thus, controls uridylylation state and activity of the PII proteins, and plays an important role in the regulation of nitrogen assimilation and metabolism.</text>
</comment>
<dbReference type="EC" id="3.1.4.-" evidence="7"/>
<dbReference type="SUPFAM" id="SSF81593">
    <property type="entry name" value="Nucleotidyltransferase substrate binding subunit/domain"/>
    <property type="match status" value="1"/>
</dbReference>
<feature type="domain" description="ACT" evidence="8">
    <location>
        <begin position="824"/>
        <end position="897"/>
    </location>
</feature>
<reference evidence="9 10" key="1">
    <citation type="journal article" date="2012" name="Stand. Genomic Sci.">
        <title>Complete genome sequence of Terriglobus saanensis type strain SP1PR4(T), an Acidobacteria from tundra soil.</title>
        <authorList>
            <person name="Rawat S.R."/>
            <person name="Mannisto M.K."/>
            <person name="Starovoytov V."/>
            <person name="Goodwin L."/>
            <person name="Nolan M."/>
            <person name="Hauser L."/>
            <person name="Land M."/>
            <person name="Davenport K.W."/>
            <person name="Woyke T."/>
            <person name="Haggblom M.M."/>
        </authorList>
    </citation>
    <scope>NUCLEOTIDE SEQUENCE</scope>
    <source>
        <strain evidence="10">ATCC BAA-1853 / DSM 23119 / SP1PR4</strain>
    </source>
</reference>
<dbReference type="EMBL" id="CP002467">
    <property type="protein sequence ID" value="ADV81823.1"/>
    <property type="molecule type" value="Genomic_DNA"/>
</dbReference>
<dbReference type="OrthoDB" id="9758038at2"/>
<dbReference type="InterPro" id="IPR003607">
    <property type="entry name" value="HD/PDEase_dom"/>
</dbReference>
<name>E8V8C0_TERSS</name>
<dbReference type="EC" id="2.7.7.59" evidence="7"/>
<dbReference type="Gene3D" id="1.10.3090.10">
    <property type="entry name" value="cca-adding enzyme, domain 2"/>
    <property type="match status" value="1"/>
</dbReference>
<comment type="activity regulation">
    <text evidence="7">Uridylyltransferase (UTase) activity is inhibited by glutamine, while glutamine activates uridylyl-removing (UR) activity.</text>
</comment>
<dbReference type="InterPro" id="IPR013546">
    <property type="entry name" value="PII_UdlTrfase/GS_AdlTrfase"/>
</dbReference>
<sequence>MDRDASKEAGTASAAGLTYQRATDDIRAEFEHGKSGRNAIAARTAAADTLVLALWAAAQKENRQATESIALFATGGYGRKELFPLSDLDLLFVLRDGGQEKLAKPAIRKVCQQLWDAGVRVSPVTRALAECDRFDPDNLEFTLSLLNLRPLTGDEAMTYKLRREMLPRLIEQERRALFTGLAALTRERHARYGNTLFHLEPNIKDCPGGLRDANVCGWIRILTESFVTDASREQALPKVFRGATAVAEAPIPAEETREFTAAFDFLASVRCFLHLRNGRDTNTLDWKSQDAAAAAGVGIDRGAGQADAAYWMQIYFRHARTIERMLLQRMDELPQESSLLDKLPQAFRRKSVLSGEGFRVDRGRLVLDAAVNGEDPARDPDIVLQVFEAMAKTGVRIAADTENRLEGALPILSAHLEEGPGLWNHLRTILCGRHAGAALRSMHAMGILELMVPEFHAIDALVIRDAYHRYTVDEHTFVLIDTLHGLESTPTAPTAMEAWRAPFYAIQKDLEHPELLYLAALLHDTGKGRSTGEHTIESARMALSVLSRLELDAYERPLVLGLIENHLEMSAALRRDIFDAETVRAFASKVQTPEELRMLTLFTYADINAVHPDALTPWKAENLWRLYIATSNHLDRNIDDERVDSRVSSELVHRVTGLLPGKTKEVLAFLEGFPQRYLRTRSPEQIRTHFDMASRLEDDAVQLDFHYSPERSDVTLVTRDQAMLFARVAGALAGWGMNIVTADAFSNAQGIVVDTFRFTDSYRTLEMNPQEHARFVKSVHDAMLAEGAADRMLASRKRTRKNAPLVTVDTKVEFDTKSSTHSTLLQVIAQDTPGLLHALAVTLGEARCNIEVAVIDTEGETAIDVFYLTREGQPLPDGDLEEICERVKAAILANSAA</sequence>
<comment type="similarity">
    <text evidence="7">Belongs to the GlnD family.</text>
</comment>
<dbReference type="Gene3D" id="3.30.460.10">
    <property type="entry name" value="Beta Polymerase, domain 2"/>
    <property type="match status" value="1"/>
</dbReference>
<dbReference type="InterPro" id="IPR010043">
    <property type="entry name" value="UTase/UR"/>
</dbReference>
<dbReference type="Pfam" id="PF01966">
    <property type="entry name" value="HD"/>
    <property type="match status" value="1"/>
</dbReference>
<keyword evidence="2 7" id="KW-0548">Nucleotidyltransferase</keyword>
<evidence type="ECO:0000313" key="10">
    <source>
        <dbReference type="Proteomes" id="UP000006844"/>
    </source>
</evidence>
<dbReference type="SUPFAM" id="SSF81891">
    <property type="entry name" value="Poly A polymerase C-terminal region-like"/>
    <property type="match status" value="1"/>
</dbReference>
<evidence type="ECO:0000256" key="7">
    <source>
        <dbReference type="HAMAP-Rule" id="MF_00277"/>
    </source>
</evidence>
<dbReference type="CDD" id="cd04900">
    <property type="entry name" value="ACT_UUR-like_1"/>
    <property type="match status" value="1"/>
</dbReference>
<protein>
    <recommendedName>
        <fullName evidence="7">Bifunctional uridylyltransferase/uridylyl-removing enzyme</fullName>
        <shortName evidence="7">UTase/UR</shortName>
    </recommendedName>
    <alternativeName>
        <fullName evidence="7">Bifunctional [protein-PII] modification enzyme</fullName>
    </alternativeName>
    <alternativeName>
        <fullName evidence="7">Bifunctional nitrogen sensor protein</fullName>
    </alternativeName>
    <domain>
        <recommendedName>
            <fullName evidence="7">[Protein-PII] uridylyltransferase</fullName>
            <shortName evidence="7">PII uridylyltransferase</shortName>
            <shortName evidence="7">UTase</shortName>
            <ecNumber evidence="7">2.7.7.59</ecNumber>
        </recommendedName>
    </domain>
    <domain>
        <recommendedName>
            <fullName evidence="7">[Protein-PII]-UMP uridylyl-removing enzyme</fullName>
            <shortName evidence="7">UR</shortName>
            <ecNumber evidence="7">3.1.4.-</ecNumber>
        </recommendedName>
    </domain>
</protein>
<gene>
    <name evidence="7" type="primary">glnD</name>
    <name evidence="9" type="ordered locus">AciPR4_0990</name>
</gene>
<dbReference type="CDD" id="cd04899">
    <property type="entry name" value="ACT_ACR-UUR-like_2"/>
    <property type="match status" value="1"/>
</dbReference>
<evidence type="ECO:0000256" key="3">
    <source>
        <dbReference type="ARBA" id="ARBA00022737"/>
    </source>
</evidence>
<dbReference type="Pfam" id="PF03445">
    <property type="entry name" value="DUF294"/>
    <property type="match status" value="1"/>
</dbReference>
<dbReference type="SMART" id="SM00471">
    <property type="entry name" value="HDc"/>
    <property type="match status" value="1"/>
</dbReference>
<organism evidence="9 10">
    <name type="scientific">Terriglobus saanensis (strain ATCC BAA-1853 / DSM 23119 / SP1PR4)</name>
    <dbReference type="NCBI Taxonomy" id="401053"/>
    <lineage>
        <taxon>Bacteria</taxon>
        <taxon>Pseudomonadati</taxon>
        <taxon>Acidobacteriota</taxon>
        <taxon>Terriglobia</taxon>
        <taxon>Terriglobales</taxon>
        <taxon>Acidobacteriaceae</taxon>
        <taxon>Terriglobus</taxon>
    </lineage>
</organism>
<evidence type="ECO:0000256" key="1">
    <source>
        <dbReference type="ARBA" id="ARBA00022679"/>
    </source>
</evidence>
<dbReference type="CDD" id="cd00077">
    <property type="entry name" value="HDc"/>
    <property type="match status" value="1"/>
</dbReference>
<evidence type="ECO:0000256" key="5">
    <source>
        <dbReference type="ARBA" id="ARBA00022842"/>
    </source>
</evidence>
<feature type="domain" description="ACT" evidence="8">
    <location>
        <begin position="713"/>
        <end position="790"/>
    </location>
</feature>
<dbReference type="InterPro" id="IPR045865">
    <property type="entry name" value="ACT-like_dom_sf"/>
</dbReference>
<dbReference type="PIRSF" id="PIRSF006288">
    <property type="entry name" value="PII_uridyltransf"/>
    <property type="match status" value="1"/>
</dbReference>
<dbReference type="InterPro" id="IPR043519">
    <property type="entry name" value="NT_sf"/>
</dbReference>
<dbReference type="InterPro" id="IPR002912">
    <property type="entry name" value="ACT_dom"/>
</dbReference>
<comment type="caution">
    <text evidence="7">Lacks conserved residue(s) required for the propagation of feature annotation.</text>
</comment>
<comment type="cofactor">
    <cofactor evidence="7">
        <name>Mg(2+)</name>
        <dbReference type="ChEBI" id="CHEBI:18420"/>
    </cofactor>
</comment>
<evidence type="ECO:0000259" key="8">
    <source>
        <dbReference type="PROSITE" id="PS51671"/>
    </source>
</evidence>
<dbReference type="NCBIfam" id="TIGR01693">
    <property type="entry name" value="UTase_glnD"/>
    <property type="match status" value="1"/>
</dbReference>
<feature type="region of interest" description="Uridylyltransferase" evidence="7">
    <location>
        <begin position="1"/>
        <end position="352"/>
    </location>
</feature>
<dbReference type="GO" id="GO:0008081">
    <property type="term" value="F:phosphoric diester hydrolase activity"/>
    <property type="evidence" value="ECO:0007669"/>
    <property type="project" value="UniProtKB-UniRule"/>
</dbReference>
<dbReference type="KEGG" id="tsa:AciPR4_0990"/>
<dbReference type="Pfam" id="PF08335">
    <property type="entry name" value="GlnD_UR_UTase"/>
    <property type="match status" value="1"/>
</dbReference>
<dbReference type="HAMAP" id="MF_00277">
    <property type="entry name" value="PII_uridylyl_transf"/>
    <property type="match status" value="1"/>
</dbReference>
<evidence type="ECO:0000256" key="6">
    <source>
        <dbReference type="ARBA" id="ARBA00023268"/>
    </source>
</evidence>
<dbReference type="CDD" id="cd05401">
    <property type="entry name" value="NT_GlnE_GlnD_like"/>
    <property type="match status" value="1"/>
</dbReference>
<keyword evidence="5 7" id="KW-0460">Magnesium</keyword>
<keyword evidence="10" id="KW-1185">Reference proteome</keyword>
<dbReference type="AlphaFoldDB" id="E8V8C0"/>
<dbReference type="HOGENOM" id="CLU_012833_1_0_0"/>
<dbReference type="eggNOG" id="COG2844">
    <property type="taxonomic scope" value="Bacteria"/>
</dbReference>